<gene>
    <name evidence="1" type="ORF">H4075_04410</name>
</gene>
<dbReference type="Proteomes" id="UP000515344">
    <property type="component" value="Chromosome"/>
</dbReference>
<dbReference type="PROSITE" id="PS51257">
    <property type="entry name" value="PROKAR_LIPOPROTEIN"/>
    <property type="match status" value="1"/>
</dbReference>
<dbReference type="Gene3D" id="3.10.450.50">
    <property type="match status" value="1"/>
</dbReference>
<dbReference type="AlphaFoldDB" id="A0A7G5XIZ8"/>
<keyword evidence="2" id="KW-1185">Reference proteome</keyword>
<accession>A0A7G5XIZ8</accession>
<name>A0A7G5XIZ8_9BACT</name>
<evidence type="ECO:0000313" key="2">
    <source>
        <dbReference type="Proteomes" id="UP000515344"/>
    </source>
</evidence>
<dbReference type="EMBL" id="CP060007">
    <property type="protein sequence ID" value="QNA45451.1"/>
    <property type="molecule type" value="Genomic_DNA"/>
</dbReference>
<evidence type="ECO:0000313" key="1">
    <source>
        <dbReference type="EMBL" id="QNA45451.1"/>
    </source>
</evidence>
<sequence length="133" mass="15568">MKRILFLFAVIVTIVSCQQERERPTEALDTAREFIRSSLDGDYDWARQLMIKDSLNLYELDLIEKKYKDEMSKKDKEGYKGSSIIIHSVDNVSDTVVIVNYSNSYKKKQMPVKVIKRNGLWQVDFNYTFTGNL</sequence>
<organism evidence="1 2">
    <name type="scientific">Lacibacter sediminis</name>
    <dbReference type="NCBI Taxonomy" id="2760713"/>
    <lineage>
        <taxon>Bacteria</taxon>
        <taxon>Pseudomonadati</taxon>
        <taxon>Bacteroidota</taxon>
        <taxon>Chitinophagia</taxon>
        <taxon>Chitinophagales</taxon>
        <taxon>Chitinophagaceae</taxon>
        <taxon>Lacibacter</taxon>
    </lineage>
</organism>
<proteinExistence type="predicted"/>
<dbReference type="RefSeq" id="WP_182804524.1">
    <property type="nucleotide sequence ID" value="NZ_CP060007.1"/>
</dbReference>
<dbReference type="KEGG" id="lacs:H4075_04410"/>
<reference evidence="2" key="1">
    <citation type="submission" date="2020-08" db="EMBL/GenBank/DDBJ databases">
        <title>Lacibacter sp. S13-6-6 genome sequencing.</title>
        <authorList>
            <person name="Jin L."/>
        </authorList>
    </citation>
    <scope>NUCLEOTIDE SEQUENCE [LARGE SCALE GENOMIC DNA]</scope>
    <source>
        <strain evidence="2">S13-6-6</strain>
    </source>
</reference>
<protein>
    <submittedName>
        <fullName evidence="1">DUF4878 domain-containing protein</fullName>
    </submittedName>
</protein>